<evidence type="ECO:0000313" key="2">
    <source>
        <dbReference type="Proteomes" id="UP000278653"/>
    </source>
</evidence>
<proteinExistence type="predicted"/>
<evidence type="ECO:0000313" key="1">
    <source>
        <dbReference type="EMBL" id="RSI60196.1"/>
    </source>
</evidence>
<dbReference type="EMBL" id="RJNH01000010">
    <property type="protein sequence ID" value="RSI60196.1"/>
    <property type="molecule type" value="Genomic_DNA"/>
</dbReference>
<comment type="caution">
    <text evidence="1">The sequence shown here is derived from an EMBL/GenBank/DDBJ whole genome shotgun (WGS) entry which is preliminary data.</text>
</comment>
<sequence length="85" mass="9988">MSNFDQYHAKSVAETLSYYCSNNFELEVWTELELSKEFLEESPYDIIISNFIIPPIENKRLIYSNNINTVSLISLLNAMMFIRLD</sequence>
<protein>
    <submittedName>
        <fullName evidence="1">Uncharacterized protein</fullName>
    </submittedName>
</protein>
<reference evidence="1 2" key="1">
    <citation type="submission" date="2018-11" db="EMBL/GenBank/DDBJ databases">
        <title>Species Designations Belie Phenotypic and Genotypic Heterogeneity in Oral Streptococci.</title>
        <authorList>
            <person name="Velsko I."/>
        </authorList>
    </citation>
    <scope>NUCLEOTIDE SEQUENCE [LARGE SCALE GENOMIC DNA]</scope>
    <source>
        <strain evidence="1 2">BCC15</strain>
    </source>
</reference>
<organism evidence="1 2">
    <name type="scientific">Streptococcus mitis</name>
    <dbReference type="NCBI Taxonomy" id="28037"/>
    <lineage>
        <taxon>Bacteria</taxon>
        <taxon>Bacillati</taxon>
        <taxon>Bacillota</taxon>
        <taxon>Bacilli</taxon>
        <taxon>Lactobacillales</taxon>
        <taxon>Streptococcaceae</taxon>
        <taxon>Streptococcus</taxon>
        <taxon>Streptococcus mitis group</taxon>
    </lineage>
</organism>
<dbReference type="Proteomes" id="UP000278653">
    <property type="component" value="Unassembled WGS sequence"/>
</dbReference>
<name>A0A3R9HSU6_STRMT</name>
<accession>A0A3R9HSU6</accession>
<gene>
    <name evidence="1" type="ORF">D8865_07785</name>
</gene>
<dbReference type="AlphaFoldDB" id="A0A3R9HSU6"/>